<evidence type="ECO:0000313" key="15">
    <source>
        <dbReference type="EMBL" id="GBQ87668.1"/>
    </source>
</evidence>
<proteinExistence type="predicted"/>
<accession>A0ABQ0Q223</accession>
<evidence type="ECO:0000256" key="7">
    <source>
        <dbReference type="ARBA" id="ARBA00022741"/>
    </source>
</evidence>
<keyword evidence="9" id="KW-0067">ATP-binding</keyword>
<comment type="catalytic activity">
    <reaction evidence="1">
        <text>ATP + protein L-histidine = ADP + protein N-phospho-L-histidine.</text>
        <dbReference type="EC" id="2.7.13.3"/>
    </reaction>
</comment>
<dbReference type="InterPro" id="IPR029016">
    <property type="entry name" value="GAF-like_dom_sf"/>
</dbReference>
<feature type="transmembrane region" description="Helical" evidence="13">
    <location>
        <begin position="423"/>
        <end position="444"/>
    </location>
</feature>
<evidence type="ECO:0000256" key="2">
    <source>
        <dbReference type="ARBA" id="ARBA00004141"/>
    </source>
</evidence>
<evidence type="ECO:0000256" key="6">
    <source>
        <dbReference type="ARBA" id="ARBA00022692"/>
    </source>
</evidence>
<dbReference type="Gene3D" id="1.10.287.130">
    <property type="match status" value="1"/>
</dbReference>
<dbReference type="SUPFAM" id="SSF47384">
    <property type="entry name" value="Homodimeric domain of signal transducing histidine kinase"/>
    <property type="match status" value="1"/>
</dbReference>
<feature type="transmembrane region" description="Helical" evidence="13">
    <location>
        <begin position="476"/>
        <end position="494"/>
    </location>
</feature>
<dbReference type="CDD" id="cd00075">
    <property type="entry name" value="HATPase"/>
    <property type="match status" value="1"/>
</dbReference>
<dbReference type="Proteomes" id="UP001062776">
    <property type="component" value="Unassembled WGS sequence"/>
</dbReference>
<keyword evidence="7" id="KW-0547">Nucleotide-binding</keyword>
<feature type="transmembrane region" description="Helical" evidence="13">
    <location>
        <begin position="397"/>
        <end position="417"/>
    </location>
</feature>
<evidence type="ECO:0000256" key="12">
    <source>
        <dbReference type="ARBA" id="ARBA00023136"/>
    </source>
</evidence>
<keyword evidence="8 15" id="KW-0418">Kinase</keyword>
<evidence type="ECO:0000256" key="5">
    <source>
        <dbReference type="ARBA" id="ARBA00022679"/>
    </source>
</evidence>
<dbReference type="SUPFAM" id="SSF55781">
    <property type="entry name" value="GAF domain-like"/>
    <property type="match status" value="1"/>
</dbReference>
<evidence type="ECO:0000256" key="10">
    <source>
        <dbReference type="ARBA" id="ARBA00022989"/>
    </source>
</evidence>
<dbReference type="PRINTS" id="PR00344">
    <property type="entry name" value="BCTRLSENSOR"/>
</dbReference>
<feature type="domain" description="Histidine kinase" evidence="14">
    <location>
        <begin position="670"/>
        <end position="887"/>
    </location>
</feature>
<dbReference type="GO" id="GO:0016301">
    <property type="term" value="F:kinase activity"/>
    <property type="evidence" value="ECO:0007669"/>
    <property type="project" value="UniProtKB-KW"/>
</dbReference>
<keyword evidence="16" id="KW-1185">Reference proteome</keyword>
<evidence type="ECO:0000313" key="16">
    <source>
        <dbReference type="Proteomes" id="UP001062776"/>
    </source>
</evidence>
<dbReference type="InterPro" id="IPR005467">
    <property type="entry name" value="His_kinase_dom"/>
</dbReference>
<dbReference type="InterPro" id="IPR003661">
    <property type="entry name" value="HisK_dim/P_dom"/>
</dbReference>
<protein>
    <recommendedName>
        <fullName evidence="3">histidine kinase</fullName>
        <ecNumber evidence="3">2.7.13.3</ecNumber>
    </recommendedName>
</protein>
<dbReference type="SUPFAM" id="SSF52402">
    <property type="entry name" value="Adenine nucleotide alpha hydrolases-like"/>
    <property type="match status" value="1"/>
</dbReference>
<keyword evidence="12 13" id="KW-0472">Membrane</keyword>
<keyword evidence="10 13" id="KW-1133">Transmembrane helix</keyword>
<evidence type="ECO:0000256" key="9">
    <source>
        <dbReference type="ARBA" id="ARBA00022840"/>
    </source>
</evidence>
<dbReference type="PROSITE" id="PS50109">
    <property type="entry name" value="HIS_KIN"/>
    <property type="match status" value="1"/>
</dbReference>
<dbReference type="Gene3D" id="3.40.50.300">
    <property type="entry name" value="P-loop containing nucleotide triphosphate hydrolases"/>
    <property type="match status" value="1"/>
</dbReference>
<organism evidence="15 16">
    <name type="scientific">Asaia krungthepensis NRIC 0535</name>
    <dbReference type="NCBI Taxonomy" id="1307925"/>
    <lineage>
        <taxon>Bacteria</taxon>
        <taxon>Pseudomonadati</taxon>
        <taxon>Pseudomonadota</taxon>
        <taxon>Alphaproteobacteria</taxon>
        <taxon>Acetobacterales</taxon>
        <taxon>Acetobacteraceae</taxon>
        <taxon>Asaia</taxon>
    </lineage>
</organism>
<gene>
    <name evidence="15" type="ORF">AA0535_1337</name>
</gene>
<dbReference type="InterPro" id="IPR027417">
    <property type="entry name" value="P-loop_NTPase"/>
</dbReference>
<name>A0ABQ0Q223_9PROT</name>
<evidence type="ECO:0000256" key="11">
    <source>
        <dbReference type="ARBA" id="ARBA00023012"/>
    </source>
</evidence>
<dbReference type="InterPro" id="IPR014729">
    <property type="entry name" value="Rossmann-like_a/b/a_fold"/>
</dbReference>
<dbReference type="InterPro" id="IPR038318">
    <property type="entry name" value="KdpD_sf"/>
</dbReference>
<dbReference type="Gene3D" id="3.30.450.40">
    <property type="match status" value="1"/>
</dbReference>
<dbReference type="Pfam" id="PF13492">
    <property type="entry name" value="GAF_3"/>
    <property type="match status" value="1"/>
</dbReference>
<dbReference type="PANTHER" id="PTHR45569">
    <property type="entry name" value="SENSOR PROTEIN KDPD"/>
    <property type="match status" value="1"/>
</dbReference>
<evidence type="ECO:0000256" key="13">
    <source>
        <dbReference type="SAM" id="Phobius"/>
    </source>
</evidence>
<dbReference type="SUPFAM" id="SSF55874">
    <property type="entry name" value="ATPase domain of HSP90 chaperone/DNA topoisomerase II/histidine kinase"/>
    <property type="match status" value="1"/>
</dbReference>
<dbReference type="InterPro" id="IPR036890">
    <property type="entry name" value="HATPase_C_sf"/>
</dbReference>
<dbReference type="PANTHER" id="PTHR45569:SF1">
    <property type="entry name" value="SENSOR PROTEIN KDPD"/>
    <property type="match status" value="1"/>
</dbReference>
<dbReference type="EMBL" id="BAPV01000010">
    <property type="protein sequence ID" value="GBQ87668.1"/>
    <property type="molecule type" value="Genomic_DNA"/>
</dbReference>
<sequence>MSRQDYDRPDPDALLRQGCGDQKKGRLKIFLGAAPGVGKTFEMLSTARQLLREGADLAIGVVETHGRAETKALVGGLPVIPTAAVAYRGQILQEMDLDAILIRRPALVLVDELAHSNAPGSRHPKRWMDVEEILAAGIDVFTTVNIQHVESLNDVVASITRVRVRETVPDRVIETANELELVDLTPNDLLQRMRDGKIYGAHTAGRAMLHYFSPGNLTALRELALRRTAQQVDAQLLDHMKANAISGPWAAGERVMVCLTLEEGDSGLMRYGKRLADRLHAPWIVLHVETSRDLTDDARARMAAQMQLAQSLGAETVTLPGHDIALDALAYARAQNVTQIVAAHPAGTGWMGRLRQLLGRSTTERLIQRSDGFPVHVVPRSGEAPAHRIREARKTRLSPYLASSAIVMAALGLALLLRQGFEVSNVSLAFLTAILGVAVAYGLGPSLWASILGMLCFNFFFLPPLYTLTIAAPDNVVALFFFFATALIAGNLGARVRSQAVVARHRAETTQSLYRFSRMITGISTLEDLLWSVSQEIARLIDCHVVLLLPDAGALAIQASSDVEKPLGEDDFAAASWAWKHSRIAGRGSDNLPGVRWLFIPMRTVRGPVALIGLNRTRDGRLLDAEQQGMLDALADQAASAIESILLTRDLDRVRLEAETDRLRGALLTSISHDLRTPLASILGAASSLRDYGEVLGEEGRSDLLTTVTDEAERLNRFVGNLLDMTRLEAGALPLRHDSVDCAEVAATALSRASRLLEHHRVRLDAMPDLPMLPLDAVLLEQALFNILDNAAKYTREGTAVVISLRTDDSHLTIAIADEGPGFGDRDPSAIFGKFTRFAAADTTRAGTGLGLAIARGFVEAMGGRIEASNRSEGIGAVFALRFPLHAVPARTLSLLPSEEPLP</sequence>
<feature type="transmembrane region" description="Helical" evidence="13">
    <location>
        <begin position="451"/>
        <end position="470"/>
    </location>
</feature>
<dbReference type="InterPro" id="IPR003594">
    <property type="entry name" value="HATPase_dom"/>
</dbReference>
<evidence type="ECO:0000256" key="4">
    <source>
        <dbReference type="ARBA" id="ARBA00022553"/>
    </source>
</evidence>
<evidence type="ECO:0000256" key="8">
    <source>
        <dbReference type="ARBA" id="ARBA00022777"/>
    </source>
</evidence>
<comment type="caution">
    <text evidence="15">The sequence shown here is derived from an EMBL/GenBank/DDBJ whole genome shotgun (WGS) entry which is preliminary data.</text>
</comment>
<keyword evidence="6 13" id="KW-0812">Transmembrane</keyword>
<evidence type="ECO:0000256" key="3">
    <source>
        <dbReference type="ARBA" id="ARBA00012438"/>
    </source>
</evidence>
<dbReference type="InterPro" id="IPR004358">
    <property type="entry name" value="Sig_transdc_His_kin-like_C"/>
</dbReference>
<keyword evidence="4" id="KW-0597">Phosphoprotein</keyword>
<dbReference type="Gene3D" id="3.30.565.10">
    <property type="entry name" value="Histidine kinase-like ATPase, C-terminal domain"/>
    <property type="match status" value="1"/>
</dbReference>
<keyword evidence="11" id="KW-0902">Two-component regulatory system</keyword>
<dbReference type="InterPro" id="IPR003018">
    <property type="entry name" value="GAF"/>
</dbReference>
<dbReference type="Pfam" id="PF13493">
    <property type="entry name" value="DUF4118"/>
    <property type="match status" value="1"/>
</dbReference>
<dbReference type="InterPro" id="IPR003852">
    <property type="entry name" value="Sig_transdc_His_kinase_KdpD_N"/>
</dbReference>
<keyword evidence="5" id="KW-0808">Transferase</keyword>
<dbReference type="RefSeq" id="WP_264815182.1">
    <property type="nucleotide sequence ID" value="NZ_BAPV01000010.1"/>
</dbReference>
<evidence type="ECO:0000259" key="14">
    <source>
        <dbReference type="PROSITE" id="PS50109"/>
    </source>
</evidence>
<comment type="subcellular location">
    <subcellularLocation>
        <location evidence="2">Membrane</location>
        <topology evidence="2">Multi-pass membrane protein</topology>
    </subcellularLocation>
</comment>
<dbReference type="Pfam" id="PF02702">
    <property type="entry name" value="KdpD"/>
    <property type="match status" value="1"/>
</dbReference>
<dbReference type="InterPro" id="IPR025201">
    <property type="entry name" value="KdpD_TM"/>
</dbReference>
<evidence type="ECO:0000256" key="1">
    <source>
        <dbReference type="ARBA" id="ARBA00000085"/>
    </source>
</evidence>
<dbReference type="SMART" id="SM00388">
    <property type="entry name" value="HisKA"/>
    <property type="match status" value="1"/>
</dbReference>
<dbReference type="InterPro" id="IPR036097">
    <property type="entry name" value="HisK_dim/P_sf"/>
</dbReference>
<dbReference type="Gene3D" id="3.40.50.620">
    <property type="entry name" value="HUPs"/>
    <property type="match status" value="1"/>
</dbReference>
<dbReference type="CDD" id="cd00082">
    <property type="entry name" value="HisKA"/>
    <property type="match status" value="1"/>
</dbReference>
<dbReference type="Pfam" id="PF00512">
    <property type="entry name" value="HisKA"/>
    <property type="match status" value="1"/>
</dbReference>
<reference evidence="15" key="1">
    <citation type="submission" date="2013-04" db="EMBL/GenBank/DDBJ databases">
        <title>The genome sequencing project of 58 acetic acid bacteria.</title>
        <authorList>
            <person name="Okamoto-Kainuma A."/>
            <person name="Ishikawa M."/>
            <person name="Umino S."/>
            <person name="Koizumi Y."/>
            <person name="Shiwa Y."/>
            <person name="Yoshikawa H."/>
            <person name="Matsutani M."/>
            <person name="Matsushita K."/>
        </authorList>
    </citation>
    <scope>NUCLEOTIDE SEQUENCE</scope>
    <source>
        <strain evidence="15">NRIC 0535</strain>
    </source>
</reference>
<dbReference type="SMART" id="SM00387">
    <property type="entry name" value="HATPase_c"/>
    <property type="match status" value="1"/>
</dbReference>
<dbReference type="Pfam" id="PF02518">
    <property type="entry name" value="HATPase_c"/>
    <property type="match status" value="1"/>
</dbReference>
<dbReference type="EC" id="2.7.13.3" evidence="3"/>
<dbReference type="InterPro" id="IPR052023">
    <property type="entry name" value="Histidine_kinase_KdpD"/>
</dbReference>
<dbReference type="Gene3D" id="1.20.120.620">
    <property type="entry name" value="Backbone structure of the membrane domain of e. Coli histidine kinase receptor kdpd"/>
    <property type="match status" value="1"/>
</dbReference>